<evidence type="ECO:0000313" key="2">
    <source>
        <dbReference type="Proteomes" id="UP001500552"/>
    </source>
</evidence>
<proteinExistence type="predicted"/>
<organism evidence="1 2">
    <name type="scientific">Pontibacter saemangeumensis</name>
    <dbReference type="NCBI Taxonomy" id="1084525"/>
    <lineage>
        <taxon>Bacteria</taxon>
        <taxon>Pseudomonadati</taxon>
        <taxon>Bacteroidota</taxon>
        <taxon>Cytophagia</taxon>
        <taxon>Cytophagales</taxon>
        <taxon>Hymenobacteraceae</taxon>
        <taxon>Pontibacter</taxon>
    </lineage>
</organism>
<evidence type="ECO:0008006" key="3">
    <source>
        <dbReference type="Google" id="ProtNLM"/>
    </source>
</evidence>
<name>A0ABP8LX27_9BACT</name>
<evidence type="ECO:0000313" key="1">
    <source>
        <dbReference type="EMBL" id="GAA4437743.1"/>
    </source>
</evidence>
<dbReference type="RefSeq" id="WP_345160556.1">
    <property type="nucleotide sequence ID" value="NZ_BAABHC010000016.1"/>
</dbReference>
<sequence>MKPKLQFIYNAETGLLNKLTDFAHKAISPATYNCNLCALTHGTFTMKQEWADYIKGLPLEAEFIYRDEWQFKAAHAAYPLVALQRGAHAAEVVLGATELNRLKNLEELKAALQAALRSRAAL</sequence>
<comment type="caution">
    <text evidence="1">The sequence shown here is derived from an EMBL/GenBank/DDBJ whole genome shotgun (WGS) entry which is preliminary data.</text>
</comment>
<keyword evidence="2" id="KW-1185">Reference proteome</keyword>
<dbReference type="Proteomes" id="UP001500552">
    <property type="component" value="Unassembled WGS sequence"/>
</dbReference>
<protein>
    <recommendedName>
        <fullName evidence="3">GTPase</fullName>
    </recommendedName>
</protein>
<reference evidence="2" key="1">
    <citation type="journal article" date="2019" name="Int. J. Syst. Evol. Microbiol.">
        <title>The Global Catalogue of Microorganisms (GCM) 10K type strain sequencing project: providing services to taxonomists for standard genome sequencing and annotation.</title>
        <authorList>
            <consortium name="The Broad Institute Genomics Platform"/>
            <consortium name="The Broad Institute Genome Sequencing Center for Infectious Disease"/>
            <person name="Wu L."/>
            <person name="Ma J."/>
        </authorList>
    </citation>
    <scope>NUCLEOTIDE SEQUENCE [LARGE SCALE GENOMIC DNA]</scope>
    <source>
        <strain evidence="2">JCM 17926</strain>
    </source>
</reference>
<gene>
    <name evidence="1" type="ORF">GCM10023188_32290</name>
</gene>
<dbReference type="EMBL" id="BAABHC010000016">
    <property type="protein sequence ID" value="GAA4437743.1"/>
    <property type="molecule type" value="Genomic_DNA"/>
</dbReference>
<accession>A0ABP8LX27</accession>